<dbReference type="AlphaFoldDB" id="A0A562CZZ5"/>
<dbReference type="EMBL" id="VLJS01000120">
    <property type="protein sequence ID" value="TWH03003.1"/>
    <property type="molecule type" value="Genomic_DNA"/>
</dbReference>
<keyword evidence="1" id="KW-0812">Transmembrane</keyword>
<proteinExistence type="predicted"/>
<feature type="transmembrane region" description="Helical" evidence="1">
    <location>
        <begin position="12"/>
        <end position="28"/>
    </location>
</feature>
<name>A0A562CZZ5_9GAMM</name>
<accession>A0A562CZZ5</accession>
<organism evidence="2 3">
    <name type="scientific">Pseudoxanthomonas taiwanensis J19</name>
    <dbReference type="NCBI Taxonomy" id="935569"/>
    <lineage>
        <taxon>Bacteria</taxon>
        <taxon>Pseudomonadati</taxon>
        <taxon>Pseudomonadota</taxon>
        <taxon>Gammaproteobacteria</taxon>
        <taxon>Lysobacterales</taxon>
        <taxon>Lysobacteraceae</taxon>
        <taxon>Pseudoxanthomonas</taxon>
    </lineage>
</organism>
<dbReference type="OrthoDB" id="5988564at2"/>
<dbReference type="Proteomes" id="UP000321583">
    <property type="component" value="Unassembled WGS sequence"/>
</dbReference>
<keyword evidence="1" id="KW-1133">Transmembrane helix</keyword>
<feature type="transmembrane region" description="Helical" evidence="1">
    <location>
        <begin position="34"/>
        <end position="50"/>
    </location>
</feature>
<reference evidence="2 3" key="1">
    <citation type="submission" date="2019-07" db="EMBL/GenBank/DDBJ databases">
        <title>Genome sequencing of lignin-degrading bacterial isolates.</title>
        <authorList>
            <person name="Gladden J."/>
        </authorList>
    </citation>
    <scope>NUCLEOTIDE SEQUENCE [LARGE SCALE GENOMIC DNA]</scope>
    <source>
        <strain evidence="2 3">J19</strain>
    </source>
</reference>
<evidence type="ECO:0000256" key="1">
    <source>
        <dbReference type="SAM" id="Phobius"/>
    </source>
</evidence>
<keyword evidence="3" id="KW-1185">Reference proteome</keyword>
<protein>
    <submittedName>
        <fullName evidence="2">Uncharacterized protein</fullName>
    </submittedName>
</protein>
<comment type="caution">
    <text evidence="2">The sequence shown here is derived from an EMBL/GenBank/DDBJ whole genome shotgun (WGS) entry which is preliminary data.</text>
</comment>
<sequence length="57" mass="5833">MENKGLPPRATAALYGAAGVLFILGAVHGGRPGFSAVGVAFLALAVLVWLRRDRGNG</sequence>
<keyword evidence="1" id="KW-0472">Membrane</keyword>
<evidence type="ECO:0000313" key="2">
    <source>
        <dbReference type="EMBL" id="TWH03003.1"/>
    </source>
</evidence>
<dbReference type="RefSeq" id="WP_019399742.1">
    <property type="nucleotide sequence ID" value="NZ_VLJS01000120.1"/>
</dbReference>
<gene>
    <name evidence="2" type="ORF">L613_008600000090</name>
</gene>
<evidence type="ECO:0000313" key="3">
    <source>
        <dbReference type="Proteomes" id="UP000321583"/>
    </source>
</evidence>